<gene>
    <name evidence="2" type="ORF">Tco_1114059</name>
</gene>
<keyword evidence="3" id="KW-1185">Reference proteome</keyword>
<organism evidence="2 3">
    <name type="scientific">Tanacetum coccineum</name>
    <dbReference type="NCBI Taxonomy" id="301880"/>
    <lineage>
        <taxon>Eukaryota</taxon>
        <taxon>Viridiplantae</taxon>
        <taxon>Streptophyta</taxon>
        <taxon>Embryophyta</taxon>
        <taxon>Tracheophyta</taxon>
        <taxon>Spermatophyta</taxon>
        <taxon>Magnoliopsida</taxon>
        <taxon>eudicotyledons</taxon>
        <taxon>Gunneridae</taxon>
        <taxon>Pentapetalae</taxon>
        <taxon>asterids</taxon>
        <taxon>campanulids</taxon>
        <taxon>Asterales</taxon>
        <taxon>Asteraceae</taxon>
        <taxon>Asteroideae</taxon>
        <taxon>Anthemideae</taxon>
        <taxon>Anthemidinae</taxon>
        <taxon>Tanacetum</taxon>
    </lineage>
</organism>
<reference evidence="2" key="2">
    <citation type="submission" date="2022-01" db="EMBL/GenBank/DDBJ databases">
        <authorList>
            <person name="Yamashiro T."/>
            <person name="Shiraishi A."/>
            <person name="Satake H."/>
            <person name="Nakayama K."/>
        </authorList>
    </citation>
    <scope>NUCLEOTIDE SEQUENCE</scope>
</reference>
<evidence type="ECO:0000313" key="3">
    <source>
        <dbReference type="Proteomes" id="UP001151760"/>
    </source>
</evidence>
<evidence type="ECO:0000313" key="2">
    <source>
        <dbReference type="EMBL" id="GJU03721.1"/>
    </source>
</evidence>
<comment type="caution">
    <text evidence="2">The sequence shown here is derived from an EMBL/GenBank/DDBJ whole genome shotgun (WGS) entry which is preliminary data.</text>
</comment>
<proteinExistence type="predicted"/>
<dbReference type="Proteomes" id="UP001151760">
    <property type="component" value="Unassembled WGS sequence"/>
</dbReference>
<evidence type="ECO:0000256" key="1">
    <source>
        <dbReference type="SAM" id="MobiDB-lite"/>
    </source>
</evidence>
<name>A0ABQ5IUF1_9ASTR</name>
<feature type="region of interest" description="Disordered" evidence="1">
    <location>
        <begin position="111"/>
        <end position="134"/>
    </location>
</feature>
<accession>A0ABQ5IUF1</accession>
<protein>
    <submittedName>
        <fullName evidence="2">Uncharacterized protein</fullName>
    </submittedName>
</protein>
<sequence length="297" mass="33018">MGFDERACSQISIRLKKFTRIQGKDCSLMPKEPVGALEIKRQPKDEMQGHTAYIKQKTMGGDMGKEERVPKALSSKTSEFAANTSDSVSCESNSSIETLKSVPKPVVNEPKAVRESVKEQNTCSPSPKANKRDWNGLMSKKLGLGYGLTKKAWFVCGSFSHLIRDYDFHEKIMAKQVELNKKKGKGTGQGENRPVWNNVQSLNHQNKFVPKAILTKTGIFPVNTARQNLSSQAAATSTARKVNTARPIMNDVTPRPIFNKTHSPIRRPFNRTTEPKTEFLNQKVNTVRNKAVSAVGA</sequence>
<reference evidence="2" key="1">
    <citation type="journal article" date="2022" name="Int. J. Mol. Sci.">
        <title>Draft Genome of Tanacetum Coccineum: Genomic Comparison of Closely Related Tanacetum-Family Plants.</title>
        <authorList>
            <person name="Yamashiro T."/>
            <person name="Shiraishi A."/>
            <person name="Nakayama K."/>
            <person name="Satake H."/>
        </authorList>
    </citation>
    <scope>NUCLEOTIDE SEQUENCE</scope>
</reference>
<dbReference type="EMBL" id="BQNB010021181">
    <property type="protein sequence ID" value="GJU03721.1"/>
    <property type="molecule type" value="Genomic_DNA"/>
</dbReference>
<feature type="region of interest" description="Disordered" evidence="1">
    <location>
        <begin position="250"/>
        <end position="271"/>
    </location>
</feature>